<dbReference type="Gene3D" id="3.40.50.10900">
    <property type="entry name" value="PAC-like subunit"/>
    <property type="match status" value="1"/>
</dbReference>
<reference evidence="1" key="1">
    <citation type="submission" date="2020-05" db="EMBL/GenBank/DDBJ databases">
        <authorList>
            <person name="Chiriac C."/>
            <person name="Salcher M."/>
            <person name="Ghai R."/>
            <person name="Kavagutti S V."/>
        </authorList>
    </citation>
    <scope>NUCLEOTIDE SEQUENCE</scope>
</reference>
<name>A0A6J5ZID6_9ZZZZ</name>
<sequence>MIWEERPDGLRAPAMICAFGGWNDAGEAATSAVNFLASSLDAYRFAHLDPEEFYDFQATRPQIKLVEGEAREITWPMVEIWAAKAPRAPRDLILLTGPEPSMRWQTLCSSVVDLADALGVQMIVSLGALLADVPHTRPVPMVGVTSDEALAERVGLSPTSYEGPTGITGVLHSACEASGIPSASLWASVPHYVAAAPNPKASLALVRKLESLVGISFDATDLERAASDYERRVSSAVAGDDEVRQFVERLEQASDADGSDLESGEVPSGDVLAREFQRFLNQRGDDA</sequence>
<dbReference type="Pfam" id="PF09754">
    <property type="entry name" value="PAC2"/>
    <property type="match status" value="1"/>
</dbReference>
<evidence type="ECO:0000313" key="1">
    <source>
        <dbReference type="EMBL" id="CAB4341056.1"/>
    </source>
</evidence>
<dbReference type="PIRSF" id="PIRSF028754">
    <property type="entry name" value="UCP028754"/>
    <property type="match status" value="1"/>
</dbReference>
<accession>A0A6J5ZID6</accession>
<gene>
    <name evidence="1" type="ORF">UFOPK3547_00579</name>
</gene>
<dbReference type="InterPro" id="IPR019151">
    <property type="entry name" value="Proteasome_assmbl_chaperone_2"/>
</dbReference>
<dbReference type="PANTHER" id="PTHR35610">
    <property type="entry name" value="3-ISOPROPYLMALATE DEHYDRATASE-RELATED"/>
    <property type="match status" value="1"/>
</dbReference>
<dbReference type="InterPro" id="IPR008492">
    <property type="entry name" value="Rv2714-like"/>
</dbReference>
<proteinExistence type="predicted"/>
<protein>
    <submittedName>
        <fullName evidence="1">Unannotated protein</fullName>
    </submittedName>
</protein>
<dbReference type="PANTHER" id="PTHR35610:SF7">
    <property type="entry name" value="3-ISOPROPYLMALATE DEHYDRATASE"/>
    <property type="match status" value="1"/>
</dbReference>
<dbReference type="SUPFAM" id="SSF159659">
    <property type="entry name" value="Cgl1923-like"/>
    <property type="match status" value="1"/>
</dbReference>
<dbReference type="AlphaFoldDB" id="A0A6J5ZID6"/>
<dbReference type="EMBL" id="CAESAN010000035">
    <property type="protein sequence ID" value="CAB4341056.1"/>
    <property type="molecule type" value="Genomic_DNA"/>
</dbReference>
<dbReference type="InterPro" id="IPR038389">
    <property type="entry name" value="PSMG2_sf"/>
</dbReference>
<organism evidence="1">
    <name type="scientific">freshwater metagenome</name>
    <dbReference type="NCBI Taxonomy" id="449393"/>
    <lineage>
        <taxon>unclassified sequences</taxon>
        <taxon>metagenomes</taxon>
        <taxon>ecological metagenomes</taxon>
    </lineage>
</organism>